<feature type="compositionally biased region" description="Basic residues" evidence="1">
    <location>
        <begin position="294"/>
        <end position="306"/>
    </location>
</feature>
<evidence type="ECO:0000313" key="2">
    <source>
        <dbReference type="EMBL" id="CUG91540.1"/>
    </source>
</evidence>
<reference evidence="3" key="1">
    <citation type="submission" date="2015-09" db="EMBL/GenBank/DDBJ databases">
        <authorList>
            <consortium name="Pathogen Informatics"/>
        </authorList>
    </citation>
    <scope>NUCLEOTIDE SEQUENCE [LARGE SCALE GENOMIC DNA]</scope>
    <source>
        <strain evidence="3">Lake Konstanz</strain>
    </source>
</reference>
<dbReference type="VEuPathDB" id="TriTrypDB:BSAL_32590"/>
<dbReference type="Proteomes" id="UP000051952">
    <property type="component" value="Unassembled WGS sequence"/>
</dbReference>
<keyword evidence="3" id="KW-1185">Reference proteome</keyword>
<dbReference type="AlphaFoldDB" id="A0A0S4JMT6"/>
<evidence type="ECO:0000256" key="1">
    <source>
        <dbReference type="SAM" id="MobiDB-lite"/>
    </source>
</evidence>
<dbReference type="EMBL" id="CYKH01001939">
    <property type="protein sequence ID" value="CUG91540.1"/>
    <property type="molecule type" value="Genomic_DNA"/>
</dbReference>
<gene>
    <name evidence="2" type="ORF">BSAL_32590</name>
</gene>
<accession>A0A0S4JMT6</accession>
<feature type="compositionally biased region" description="Low complexity" evidence="1">
    <location>
        <begin position="311"/>
        <end position="320"/>
    </location>
</feature>
<name>A0A0S4JMT6_BODSA</name>
<feature type="region of interest" description="Disordered" evidence="1">
    <location>
        <begin position="283"/>
        <end position="327"/>
    </location>
</feature>
<evidence type="ECO:0000313" key="3">
    <source>
        <dbReference type="Proteomes" id="UP000051952"/>
    </source>
</evidence>
<protein>
    <submittedName>
        <fullName evidence="2">Uncharacterized protein</fullName>
    </submittedName>
</protein>
<proteinExistence type="predicted"/>
<sequence>MGTQCSCLHYNREDVEEGSFTSGLELDEDQLHICAAANGNAQNGTTILGTRAPRSVPRNAPLTAASLQNTLLPPVVQIQLPSRTPRNHDDSVDDDEDGVVLPAVNPFATGGGCRRLSLSTAPSSTLSPRIHSHSSSTTVPVSAARDGFLSVGQATPSSCTSLASGILHLQHSDNKSWLSRSGCPLPPPAAQSRKHNGGKGLSLLDPASSGGSSVSSAAYGGARSATAGATTTTVGLGDMQESLRGQNSAGYNGNDPWTPLTATTHGEGDEALSVAVSHIREQQQQLDSGSRCLSSRHTHRRGRHRTLVGSTPTGATPTTTHRGGSAFPGTFATINDLRRTASSVQAPLVMRCNSSNLSHYNKQLQQPPDEVQWHQRNASYQSIETVGFDEEAVSGEMLPPSRHSLREDNDEPQAGRWAPVRLTLATFAVHDE</sequence>
<organism evidence="2 3">
    <name type="scientific">Bodo saltans</name>
    <name type="common">Flagellated protozoan</name>
    <dbReference type="NCBI Taxonomy" id="75058"/>
    <lineage>
        <taxon>Eukaryota</taxon>
        <taxon>Discoba</taxon>
        <taxon>Euglenozoa</taxon>
        <taxon>Kinetoplastea</taxon>
        <taxon>Metakinetoplastina</taxon>
        <taxon>Eubodonida</taxon>
        <taxon>Bodonidae</taxon>
        <taxon>Bodo</taxon>
    </lineage>
</organism>
<feature type="region of interest" description="Disordered" evidence="1">
    <location>
        <begin position="178"/>
        <end position="218"/>
    </location>
</feature>
<feature type="compositionally biased region" description="Polar residues" evidence="1">
    <location>
        <begin position="283"/>
        <end position="293"/>
    </location>
</feature>
<feature type="compositionally biased region" description="Low complexity" evidence="1">
    <location>
        <begin position="207"/>
        <end position="218"/>
    </location>
</feature>